<dbReference type="GO" id="GO:0005829">
    <property type="term" value="C:cytosol"/>
    <property type="evidence" value="ECO:0007669"/>
    <property type="project" value="TreeGrafter"/>
</dbReference>
<evidence type="ECO:0000256" key="5">
    <source>
        <dbReference type="ARBA" id="ARBA00022801"/>
    </source>
</evidence>
<keyword evidence="4" id="KW-0479">Metal-binding</keyword>
<evidence type="ECO:0000313" key="9">
    <source>
        <dbReference type="Proteomes" id="UP000000664"/>
    </source>
</evidence>
<dbReference type="EC" id="3.5.4.4" evidence="3"/>
<proteinExistence type="inferred from homology"/>
<gene>
    <name evidence="8" type="ordered locus">LGAS_1406</name>
</gene>
<dbReference type="Proteomes" id="UP000000664">
    <property type="component" value="Chromosome"/>
</dbReference>
<dbReference type="InterPro" id="IPR032466">
    <property type="entry name" value="Metal_Hydrolase"/>
</dbReference>
<dbReference type="InterPro" id="IPR001365">
    <property type="entry name" value="A_deaminase_dom"/>
</dbReference>
<comment type="cofactor">
    <cofactor evidence="1">
        <name>Zn(2+)</name>
        <dbReference type="ChEBI" id="CHEBI:29105"/>
    </cofactor>
</comment>
<dbReference type="AlphaFoldDB" id="A0A805ZR23"/>
<name>A0A805ZR23_LACGA</name>
<reference evidence="8 9" key="1">
    <citation type="journal article" date="2006" name="Proc. Natl. Acad. Sci. U.S.A.">
        <title>Comparative genomics of the lactic acid bacteria.</title>
        <authorList>
            <person name="Makarova K."/>
            <person name="Slesarev A."/>
            <person name="Wolf Y."/>
            <person name="Sorokin A."/>
            <person name="Mirkin B."/>
            <person name="Koonin E."/>
            <person name="Pavlov A."/>
            <person name="Pavlova N."/>
            <person name="Karamychev V."/>
            <person name="Polouchine N."/>
            <person name="Shakhova V."/>
            <person name="Grigoriev I."/>
            <person name="Lou Y."/>
            <person name="Rohksar D."/>
            <person name="Lucas S."/>
            <person name="Huang K."/>
            <person name="Goodstein D.M."/>
            <person name="Hawkins T."/>
            <person name="Plengvidhya V."/>
            <person name="Welker D."/>
            <person name="Hughes J."/>
            <person name="Goh Y."/>
            <person name="Benson A."/>
            <person name="Baldwin K."/>
            <person name="Lee J.H."/>
            <person name="Diaz-Muniz I."/>
            <person name="Dosti B."/>
            <person name="Smeianov V."/>
            <person name="Wechter W."/>
            <person name="Barabote R."/>
            <person name="Lorca G."/>
            <person name="Altermann E."/>
            <person name="Barrangou R."/>
            <person name="Ganesan B."/>
            <person name="Xie Y."/>
            <person name="Rawsthorne H."/>
            <person name="Tamir D."/>
            <person name="Parker C."/>
            <person name="Breidt F."/>
            <person name="Broadbent J."/>
            <person name="Hutkins R."/>
            <person name="O'Sullivan D."/>
            <person name="Steele J."/>
            <person name="Unlu G."/>
            <person name="Saier M."/>
            <person name="Klaenhammer T."/>
            <person name="Richardson P."/>
            <person name="Kozyavkin S."/>
            <person name="Weimer B."/>
            <person name="Mills D."/>
        </authorList>
    </citation>
    <scope>NUCLEOTIDE SEQUENCE [LARGE SCALE GENOMIC DNA]</scope>
    <source>
        <strain evidence="9">ATCC 33323 / DSM 20243 / BCRC 14619 / CIP 102991 / JCM 1131 / KCTC 3163 / NCIMB 11718 / NCTC 13722 / AM63</strain>
    </source>
</reference>
<evidence type="ECO:0000256" key="3">
    <source>
        <dbReference type="ARBA" id="ARBA00012784"/>
    </source>
</evidence>
<keyword evidence="6" id="KW-0862">Zinc</keyword>
<dbReference type="InterPro" id="IPR006330">
    <property type="entry name" value="Ado/ade_deaminase"/>
</dbReference>
<feature type="domain" description="Adenosine deaminase" evidence="7">
    <location>
        <begin position="6"/>
        <end position="329"/>
    </location>
</feature>
<organism evidence="8 9">
    <name type="scientific">Lactobacillus gasseri (strain ATCC 33323 / DSM 20243 / BCRC 14619 / CIP 102991 / JCM 1131 / KCTC 3163 / NCIMB 11718 / NCTC 13722 / AM63)</name>
    <dbReference type="NCBI Taxonomy" id="324831"/>
    <lineage>
        <taxon>Bacteria</taxon>
        <taxon>Bacillati</taxon>
        <taxon>Bacillota</taxon>
        <taxon>Bacilli</taxon>
        <taxon>Lactobacillales</taxon>
        <taxon>Lactobacillaceae</taxon>
        <taxon>Lactobacillus</taxon>
    </lineage>
</organism>
<dbReference type="SUPFAM" id="SSF51556">
    <property type="entry name" value="Metallo-dependent hydrolases"/>
    <property type="match status" value="1"/>
</dbReference>
<dbReference type="GeneID" id="29640034"/>
<dbReference type="KEGG" id="lga:LGAS_1406"/>
<dbReference type="Pfam" id="PF00962">
    <property type="entry name" value="A_deaminase"/>
    <property type="match status" value="1"/>
</dbReference>
<dbReference type="NCBIfam" id="TIGR01430">
    <property type="entry name" value="aden_deam"/>
    <property type="match status" value="1"/>
</dbReference>
<dbReference type="GO" id="GO:0006154">
    <property type="term" value="P:adenosine catabolic process"/>
    <property type="evidence" value="ECO:0007669"/>
    <property type="project" value="TreeGrafter"/>
</dbReference>
<evidence type="ECO:0000256" key="6">
    <source>
        <dbReference type="ARBA" id="ARBA00022833"/>
    </source>
</evidence>
<dbReference type="Gene3D" id="3.20.20.140">
    <property type="entry name" value="Metal-dependent hydrolases"/>
    <property type="match status" value="1"/>
</dbReference>
<dbReference type="PANTHER" id="PTHR11409:SF43">
    <property type="entry name" value="ADENOSINE DEAMINASE"/>
    <property type="match status" value="1"/>
</dbReference>
<keyword evidence="5 8" id="KW-0378">Hydrolase</keyword>
<dbReference type="GO" id="GO:0043103">
    <property type="term" value="P:hypoxanthine salvage"/>
    <property type="evidence" value="ECO:0007669"/>
    <property type="project" value="TreeGrafter"/>
</dbReference>
<accession>A0A805ZR23</accession>
<sequence>MRNFIDLHLHLDGSLPYTTVKKLIRVHNFPTLTDSQLKEKLSVSERCANLQEYLTKFDFPLLLLQTKKDLEIAIFDLLQQLRSQGLVYTEIRFAPQLHTQKDLTQEDAIKACILGLKKFYSWQDNHEDNVYPLHANLILCLMRLPNREQENNLTVKLAAKYANKYVVGIDLAGPEGPIPNKKFKPYFDDAKEMHIPFTIHAGEAAGPESMQEALDLGTKRIGHGVRCLESDQLVHELVDQNITLECCATSNLNTKVFKNIDSYPIRKLLSRKIKATLNCDNMTVSNTNLPKEFKLLEAKTNLTNTDEHQLLLNSINAAFASNQEKNRLLHIFN</sequence>
<evidence type="ECO:0000259" key="7">
    <source>
        <dbReference type="Pfam" id="PF00962"/>
    </source>
</evidence>
<evidence type="ECO:0000256" key="4">
    <source>
        <dbReference type="ARBA" id="ARBA00022723"/>
    </source>
</evidence>
<evidence type="ECO:0000313" key="8">
    <source>
        <dbReference type="EMBL" id="ABJ60768.1"/>
    </source>
</evidence>
<dbReference type="GO" id="GO:0004000">
    <property type="term" value="F:adenosine deaminase activity"/>
    <property type="evidence" value="ECO:0007669"/>
    <property type="project" value="UniProtKB-ARBA"/>
</dbReference>
<evidence type="ECO:0000256" key="1">
    <source>
        <dbReference type="ARBA" id="ARBA00001947"/>
    </source>
</evidence>
<evidence type="ECO:0000256" key="2">
    <source>
        <dbReference type="ARBA" id="ARBA00006676"/>
    </source>
</evidence>
<dbReference type="GO" id="GO:0046103">
    <property type="term" value="P:inosine biosynthetic process"/>
    <property type="evidence" value="ECO:0007669"/>
    <property type="project" value="TreeGrafter"/>
</dbReference>
<dbReference type="PANTHER" id="PTHR11409">
    <property type="entry name" value="ADENOSINE DEAMINASE"/>
    <property type="match status" value="1"/>
</dbReference>
<dbReference type="RefSeq" id="WP_003652224.1">
    <property type="nucleotide sequence ID" value="NC_008530.1"/>
</dbReference>
<comment type="similarity">
    <text evidence="2">Belongs to the metallo-dependent hydrolases superfamily. Adenosine and AMP deaminases family.</text>
</comment>
<dbReference type="GO" id="GO:0046872">
    <property type="term" value="F:metal ion binding"/>
    <property type="evidence" value="ECO:0007669"/>
    <property type="project" value="UniProtKB-KW"/>
</dbReference>
<dbReference type="EMBL" id="CP000413">
    <property type="protein sequence ID" value="ABJ60768.1"/>
    <property type="molecule type" value="Genomic_DNA"/>
</dbReference>
<protein>
    <recommendedName>
        <fullName evidence="3">adenosine deaminase</fullName>
        <ecNumber evidence="3">3.5.4.4</ecNumber>
    </recommendedName>
</protein>